<name>V4B687_LOTGI</name>
<keyword evidence="4" id="KW-1185">Reference proteome</keyword>
<dbReference type="SUPFAM" id="SSF47986">
    <property type="entry name" value="DEATH domain"/>
    <property type="match status" value="1"/>
</dbReference>
<dbReference type="KEGG" id="lgi:LOTGIDRAFT_155326"/>
<dbReference type="Gene3D" id="1.10.533.10">
    <property type="entry name" value="Death Domain, Fas"/>
    <property type="match status" value="1"/>
</dbReference>
<feature type="domain" description="Death" evidence="2">
    <location>
        <begin position="487"/>
        <end position="577"/>
    </location>
</feature>
<dbReference type="GeneID" id="20236677"/>
<proteinExistence type="predicted"/>
<dbReference type="InterPro" id="IPR011029">
    <property type="entry name" value="DEATH-like_dom_sf"/>
</dbReference>
<dbReference type="Proteomes" id="UP000030746">
    <property type="component" value="Unassembled WGS sequence"/>
</dbReference>
<reference evidence="3 4" key="1">
    <citation type="journal article" date="2013" name="Nature">
        <title>Insights into bilaterian evolution from three spiralian genomes.</title>
        <authorList>
            <person name="Simakov O."/>
            <person name="Marletaz F."/>
            <person name="Cho S.J."/>
            <person name="Edsinger-Gonzales E."/>
            <person name="Havlak P."/>
            <person name="Hellsten U."/>
            <person name="Kuo D.H."/>
            <person name="Larsson T."/>
            <person name="Lv J."/>
            <person name="Arendt D."/>
            <person name="Savage R."/>
            <person name="Osoegawa K."/>
            <person name="de Jong P."/>
            <person name="Grimwood J."/>
            <person name="Chapman J.A."/>
            <person name="Shapiro H."/>
            <person name="Aerts A."/>
            <person name="Otillar R.P."/>
            <person name="Terry A.Y."/>
            <person name="Boore J.L."/>
            <person name="Grigoriev I.V."/>
            <person name="Lindberg D.R."/>
            <person name="Seaver E.C."/>
            <person name="Weisblat D.A."/>
            <person name="Putnam N.H."/>
            <person name="Rokhsar D.S."/>
        </authorList>
    </citation>
    <scope>NUCLEOTIDE SEQUENCE [LARGE SCALE GENOMIC DNA]</scope>
</reference>
<organism evidence="3 4">
    <name type="scientific">Lottia gigantea</name>
    <name type="common">Giant owl limpet</name>
    <dbReference type="NCBI Taxonomy" id="225164"/>
    <lineage>
        <taxon>Eukaryota</taxon>
        <taxon>Metazoa</taxon>
        <taxon>Spiralia</taxon>
        <taxon>Lophotrochozoa</taxon>
        <taxon>Mollusca</taxon>
        <taxon>Gastropoda</taxon>
        <taxon>Patellogastropoda</taxon>
        <taxon>Lottioidea</taxon>
        <taxon>Lottiidae</taxon>
        <taxon>Lottia</taxon>
    </lineage>
</organism>
<feature type="coiled-coil region" evidence="1">
    <location>
        <begin position="311"/>
        <end position="437"/>
    </location>
</feature>
<gene>
    <name evidence="3" type="ORF">LOTGIDRAFT_155326</name>
</gene>
<dbReference type="PROSITE" id="PS50017">
    <property type="entry name" value="DEATH_DOMAIN"/>
    <property type="match status" value="1"/>
</dbReference>
<accession>V4B687</accession>
<dbReference type="AlphaFoldDB" id="V4B687"/>
<dbReference type="CTD" id="20236677"/>
<protein>
    <recommendedName>
        <fullName evidence="2">Death domain-containing protein</fullName>
    </recommendedName>
</protein>
<dbReference type="CDD" id="cd01670">
    <property type="entry name" value="Death"/>
    <property type="match status" value="1"/>
</dbReference>
<dbReference type="OrthoDB" id="6074739at2759"/>
<dbReference type="OMA" id="MCKSAND"/>
<evidence type="ECO:0000313" key="4">
    <source>
        <dbReference type="Proteomes" id="UP000030746"/>
    </source>
</evidence>
<dbReference type="RefSeq" id="XP_009065142.1">
    <property type="nucleotide sequence ID" value="XM_009066894.1"/>
</dbReference>
<dbReference type="InterPro" id="IPR000488">
    <property type="entry name" value="Death_dom"/>
</dbReference>
<dbReference type="EMBL" id="KB203566">
    <property type="protein sequence ID" value="ESO84014.1"/>
    <property type="molecule type" value="Genomic_DNA"/>
</dbReference>
<dbReference type="HOGENOM" id="CLU_441661_0_0_1"/>
<evidence type="ECO:0000313" key="3">
    <source>
        <dbReference type="EMBL" id="ESO84014.1"/>
    </source>
</evidence>
<evidence type="ECO:0000259" key="2">
    <source>
        <dbReference type="PROSITE" id="PS50017"/>
    </source>
</evidence>
<evidence type="ECO:0000256" key="1">
    <source>
        <dbReference type="SAM" id="Coils"/>
    </source>
</evidence>
<dbReference type="GO" id="GO:0007165">
    <property type="term" value="P:signal transduction"/>
    <property type="evidence" value="ECO:0007669"/>
    <property type="project" value="InterPro"/>
</dbReference>
<sequence>MATRLNPVIDYRMPTLIGKAGFNMSENVLTTIPRPRGVVHLEAAPPRNLREVRKMMRNEIKMLTKRLMRLERLYYGGQKTLHDEIETYLIPIKSVMRAVLIFDLNKSSNVDEIFVRAGKPKQYRPNKSDLIALKEVYLKLQTFLPSKLSDTIASCEKLVTNLDKYCISFYDRNSDGYLGSAANFELQIEKWRNEIKNHISNAKTVFMRLKGNDRISLDTSHLCPPVRQFAETADCCNVLFLVIFADAVSNIRGALLLMNSWMKADENYGSYVKADAKELEKVKEQRTCTLRESKDRFHSLTFKLYLAESDLQKITDESRCVEEKLQPLKEEELSLIQKIRELDITIEFKEKKMAQIRKESRLSDTCALPEYYELIEDELKDLKDRLPIMQRQLSGIQYKIHWLVNKKNARDKLKDDVKKLKKQLSDAEEQLNSSVNMFEETRQSVDVARRIALCKNTNDSAEKLYYDLPFGPKSDRDKLPLSGGRPINTVCAIIADNIEKDWMKLYRNLPFVPARGCHTIEKDISKINESRERDEILAKQALKRWQRHHTRTKIEDLKSALKKIRRFDILRMVNAELAIPDKDIKERDLEDQSADRDPELIPYLKQVELFDKLRAAGKI</sequence>
<keyword evidence="1" id="KW-0175">Coiled coil</keyword>